<reference evidence="1" key="1">
    <citation type="journal article" date="2013" name="J. Plant Res.">
        <title>Effect of fungi and light on seed germination of three Opuntia species from semiarid lands of central Mexico.</title>
        <authorList>
            <person name="Delgado-Sanchez P."/>
            <person name="Jimenez-Bremont J.F."/>
            <person name="Guerrero-Gonzalez Mde L."/>
            <person name="Flores J."/>
        </authorList>
    </citation>
    <scope>NUCLEOTIDE SEQUENCE</scope>
    <source>
        <tissue evidence="1">Cladode</tissue>
    </source>
</reference>
<protein>
    <submittedName>
        <fullName evidence="1">Uncharacterized protein</fullName>
    </submittedName>
</protein>
<dbReference type="AlphaFoldDB" id="A0A7C9CFL2"/>
<accession>A0A7C9CFL2</accession>
<proteinExistence type="predicted"/>
<evidence type="ECO:0000313" key="1">
    <source>
        <dbReference type="EMBL" id="MBA4614583.1"/>
    </source>
</evidence>
<name>A0A7C9CFL2_OPUST</name>
<organism evidence="1">
    <name type="scientific">Opuntia streptacantha</name>
    <name type="common">Prickly pear cactus</name>
    <name type="synonym">Opuntia cardona</name>
    <dbReference type="NCBI Taxonomy" id="393608"/>
    <lineage>
        <taxon>Eukaryota</taxon>
        <taxon>Viridiplantae</taxon>
        <taxon>Streptophyta</taxon>
        <taxon>Embryophyta</taxon>
        <taxon>Tracheophyta</taxon>
        <taxon>Spermatophyta</taxon>
        <taxon>Magnoliopsida</taxon>
        <taxon>eudicotyledons</taxon>
        <taxon>Gunneridae</taxon>
        <taxon>Pentapetalae</taxon>
        <taxon>Caryophyllales</taxon>
        <taxon>Cactineae</taxon>
        <taxon>Cactaceae</taxon>
        <taxon>Opuntioideae</taxon>
        <taxon>Opuntia</taxon>
    </lineage>
</organism>
<reference evidence="1" key="2">
    <citation type="submission" date="2020-07" db="EMBL/GenBank/DDBJ databases">
        <authorList>
            <person name="Vera ALvarez R."/>
            <person name="Arias-Moreno D.M."/>
            <person name="Jimenez-Jacinto V."/>
            <person name="Jimenez-Bremont J.F."/>
            <person name="Swaminathan K."/>
            <person name="Moose S.P."/>
            <person name="Guerrero-Gonzalez M.L."/>
            <person name="Marino-Ramirez L."/>
            <person name="Landsman D."/>
            <person name="Rodriguez-Kessler M."/>
            <person name="Delgado-Sanchez P."/>
        </authorList>
    </citation>
    <scope>NUCLEOTIDE SEQUENCE</scope>
    <source>
        <tissue evidence="1">Cladode</tissue>
    </source>
</reference>
<dbReference type="EMBL" id="GISG01002881">
    <property type="protein sequence ID" value="MBA4614583.1"/>
    <property type="molecule type" value="Transcribed_RNA"/>
</dbReference>
<sequence length="113" mass="12340">MDHGWAAAAKEGCRRCFSQAIPKQSNQSTFPLPALQGKRKRRRWLAEGEETVAAPGLRQPATVFRLLGETGDEEETQGSGTKERQVSISDLIGYSPFIPTPPTATRSLSLSLI</sequence>